<dbReference type="Pfam" id="PF00392">
    <property type="entry name" value="GntR"/>
    <property type="match status" value="1"/>
</dbReference>
<organism evidence="5 6">
    <name type="scientific">Microbacterium betulae</name>
    <dbReference type="NCBI Taxonomy" id="2981139"/>
    <lineage>
        <taxon>Bacteria</taxon>
        <taxon>Bacillati</taxon>
        <taxon>Actinomycetota</taxon>
        <taxon>Actinomycetes</taxon>
        <taxon>Micrococcales</taxon>
        <taxon>Microbacteriaceae</taxon>
        <taxon>Microbacterium</taxon>
    </lineage>
</organism>
<gene>
    <name evidence="5" type="ORF">N8K70_16100</name>
</gene>
<dbReference type="SMART" id="SM00866">
    <property type="entry name" value="UTRA"/>
    <property type="match status" value="1"/>
</dbReference>
<dbReference type="AlphaFoldDB" id="A0AA97FHX5"/>
<sequence>MASTTGTSKYRAVRDSLLERISSMRVGDRLPSETVLCDEFEVSRITLRHAVDGLVQDGRLIREHGRGTFVSAPRPGVHYPERFADVVTGFHRQQTSAGHTVTTRVLRQELVPAGEKVARLLDLPVGGSVVELVRLRYVNGQLHQHVVTYLPYERFPETVTTDFTSGSLYDHLHERYGVTLTRNDLTVRVEEATPDVALNLDVEVGLRLLSVASTVLDADERPVAFGTARHTPLNSEIDLSLRMAGPAPQEA</sequence>
<dbReference type="InterPro" id="IPR011663">
    <property type="entry name" value="UTRA"/>
</dbReference>
<evidence type="ECO:0000259" key="4">
    <source>
        <dbReference type="PROSITE" id="PS50949"/>
    </source>
</evidence>
<dbReference type="InterPro" id="IPR036390">
    <property type="entry name" value="WH_DNA-bd_sf"/>
</dbReference>
<feature type="domain" description="HTH gntR-type" evidence="4">
    <location>
        <begin position="7"/>
        <end position="73"/>
    </location>
</feature>
<keyword evidence="6" id="KW-1185">Reference proteome</keyword>
<evidence type="ECO:0000313" key="6">
    <source>
        <dbReference type="Proteomes" id="UP001305498"/>
    </source>
</evidence>
<protein>
    <submittedName>
        <fullName evidence="5">GntR family transcriptional regulator</fullName>
    </submittedName>
</protein>
<dbReference type="SUPFAM" id="SSF64288">
    <property type="entry name" value="Chorismate lyase-like"/>
    <property type="match status" value="1"/>
</dbReference>
<accession>A0AA97FHX5</accession>
<dbReference type="InterPro" id="IPR028978">
    <property type="entry name" value="Chorismate_lyase_/UTRA_dom_sf"/>
</dbReference>
<dbReference type="PANTHER" id="PTHR44846">
    <property type="entry name" value="MANNOSYL-D-GLYCERATE TRANSPORT/METABOLISM SYSTEM REPRESSOR MNGR-RELATED"/>
    <property type="match status" value="1"/>
</dbReference>
<evidence type="ECO:0000313" key="5">
    <source>
        <dbReference type="EMBL" id="WOF22894.1"/>
    </source>
</evidence>
<keyword evidence="3" id="KW-0804">Transcription</keyword>
<dbReference type="PROSITE" id="PS50949">
    <property type="entry name" value="HTH_GNTR"/>
    <property type="match status" value="1"/>
</dbReference>
<dbReference type="CDD" id="cd07377">
    <property type="entry name" value="WHTH_GntR"/>
    <property type="match status" value="1"/>
</dbReference>
<dbReference type="InterPro" id="IPR036388">
    <property type="entry name" value="WH-like_DNA-bd_sf"/>
</dbReference>
<dbReference type="SMART" id="SM00345">
    <property type="entry name" value="HTH_GNTR"/>
    <property type="match status" value="1"/>
</dbReference>
<reference evidence="5 6" key="1">
    <citation type="submission" date="2023-02" db="EMBL/GenBank/DDBJ databases">
        <title>Microbacterium betulae sp. nov., isolated from birch wood.</title>
        <authorList>
            <person name="Pasciak M."/>
            <person name="Pawlik K.J."/>
            <person name="Martynowski D."/>
            <person name="Laczmanski L."/>
            <person name="Ciekot J."/>
            <person name="Szponar B."/>
            <person name="Wojcik-Fatla A."/>
            <person name="Mackiewicz B."/>
            <person name="Farian E."/>
            <person name="Cholewa G."/>
            <person name="Cholewa A."/>
            <person name="Dutkiewicz J."/>
        </authorList>
    </citation>
    <scope>NUCLEOTIDE SEQUENCE [LARGE SCALE GENOMIC DNA]</scope>
    <source>
        <strain evidence="5 6">AB</strain>
    </source>
</reference>
<dbReference type="EMBL" id="CP118157">
    <property type="protein sequence ID" value="WOF22894.1"/>
    <property type="molecule type" value="Genomic_DNA"/>
</dbReference>
<dbReference type="Gene3D" id="1.10.10.10">
    <property type="entry name" value="Winged helix-like DNA-binding domain superfamily/Winged helix DNA-binding domain"/>
    <property type="match status" value="1"/>
</dbReference>
<dbReference type="Pfam" id="PF07702">
    <property type="entry name" value="UTRA"/>
    <property type="match status" value="1"/>
</dbReference>
<keyword evidence="2" id="KW-0238">DNA-binding</keyword>
<proteinExistence type="predicted"/>
<dbReference type="RefSeq" id="WP_317139366.1">
    <property type="nucleotide sequence ID" value="NZ_CP118157.1"/>
</dbReference>
<keyword evidence="1" id="KW-0805">Transcription regulation</keyword>
<dbReference type="InterPro" id="IPR000524">
    <property type="entry name" value="Tscrpt_reg_HTH_GntR"/>
</dbReference>
<dbReference type="KEGG" id="mbet:N8K70_16100"/>
<dbReference type="GO" id="GO:0045892">
    <property type="term" value="P:negative regulation of DNA-templated transcription"/>
    <property type="evidence" value="ECO:0007669"/>
    <property type="project" value="TreeGrafter"/>
</dbReference>
<dbReference type="GO" id="GO:0003677">
    <property type="term" value="F:DNA binding"/>
    <property type="evidence" value="ECO:0007669"/>
    <property type="project" value="UniProtKB-KW"/>
</dbReference>
<dbReference type="InterPro" id="IPR050679">
    <property type="entry name" value="Bact_HTH_transcr_reg"/>
</dbReference>
<evidence type="ECO:0000256" key="1">
    <source>
        <dbReference type="ARBA" id="ARBA00023015"/>
    </source>
</evidence>
<dbReference type="PANTHER" id="PTHR44846:SF1">
    <property type="entry name" value="MANNOSYL-D-GLYCERATE TRANSPORT_METABOLISM SYSTEM REPRESSOR MNGR-RELATED"/>
    <property type="match status" value="1"/>
</dbReference>
<evidence type="ECO:0000256" key="3">
    <source>
        <dbReference type="ARBA" id="ARBA00023163"/>
    </source>
</evidence>
<dbReference type="Gene3D" id="3.40.1410.10">
    <property type="entry name" value="Chorismate lyase-like"/>
    <property type="match status" value="1"/>
</dbReference>
<evidence type="ECO:0000256" key="2">
    <source>
        <dbReference type="ARBA" id="ARBA00023125"/>
    </source>
</evidence>
<dbReference type="GO" id="GO:0003700">
    <property type="term" value="F:DNA-binding transcription factor activity"/>
    <property type="evidence" value="ECO:0007669"/>
    <property type="project" value="InterPro"/>
</dbReference>
<dbReference type="Proteomes" id="UP001305498">
    <property type="component" value="Chromosome"/>
</dbReference>
<name>A0AA97FHX5_9MICO</name>
<dbReference type="SUPFAM" id="SSF46785">
    <property type="entry name" value="Winged helix' DNA-binding domain"/>
    <property type="match status" value="1"/>
</dbReference>
<dbReference type="PRINTS" id="PR00035">
    <property type="entry name" value="HTHGNTR"/>
</dbReference>